<sequence length="350" mass="36074">MIADVMLAVMWVGLTCYALFAGADFGAGFWDLFAGSSSRGRQRRSLIEHSIGPVWEANHVWLIFVLVMLWSCFPPVFAAVLSTLYIPLTLTALGIIARGAAFAFRKASTAVWQQRLFGGCFALSSVVTPLFLGAVAGGIASGRVPPGIAEGDTVTSWLNPTSALGGVIAVLTCAHLAAVYLCADAVREGDTVRAAEFRRASAAGGLACGAVALAGIAVLDRDAPVLFHGLTHRALPLVVIGAVAGLADLALLLRHRYVLARGAAAIAVAAILWAWGVAQYPRMLVPSTTVAETASQTSVLVACLISVGVGFVVLVPSLWLLYATFQRGPAPGGPRGPRSGGGAEPGGGTA</sequence>
<feature type="transmembrane region" description="Helical" evidence="8">
    <location>
        <begin position="202"/>
        <end position="219"/>
    </location>
</feature>
<dbReference type="InterPro" id="IPR003317">
    <property type="entry name" value="Cyt-d_oxidase_su2"/>
</dbReference>
<protein>
    <submittedName>
        <fullName evidence="9">Cytochrome d ubiquinol oxidase subunit II</fullName>
    </submittedName>
</protein>
<organism evidence="9 10">
    <name type="scientific">Streptomyces tremellae</name>
    <dbReference type="NCBI Taxonomy" id="1124239"/>
    <lineage>
        <taxon>Bacteria</taxon>
        <taxon>Bacillati</taxon>
        <taxon>Actinomycetota</taxon>
        <taxon>Actinomycetes</taxon>
        <taxon>Kitasatosporales</taxon>
        <taxon>Streptomycetaceae</taxon>
        <taxon>Streptomyces</taxon>
    </lineage>
</organism>
<comment type="similarity">
    <text evidence="2">Belongs to the cytochrome ubiquinol oxidase subunit 2 family.</text>
</comment>
<evidence type="ECO:0000256" key="7">
    <source>
        <dbReference type="SAM" id="MobiDB-lite"/>
    </source>
</evidence>
<gene>
    <name evidence="9" type="ORF">GCM10023082_47260</name>
</gene>
<evidence type="ECO:0000256" key="1">
    <source>
        <dbReference type="ARBA" id="ARBA00004651"/>
    </source>
</evidence>
<feature type="transmembrane region" description="Helical" evidence="8">
    <location>
        <begin position="84"/>
        <end position="104"/>
    </location>
</feature>
<evidence type="ECO:0000256" key="6">
    <source>
        <dbReference type="ARBA" id="ARBA00023136"/>
    </source>
</evidence>
<dbReference type="Pfam" id="PF02322">
    <property type="entry name" value="Cyt_bd_oxida_II"/>
    <property type="match status" value="1"/>
</dbReference>
<evidence type="ECO:0000256" key="8">
    <source>
        <dbReference type="SAM" id="Phobius"/>
    </source>
</evidence>
<feature type="region of interest" description="Disordered" evidence="7">
    <location>
        <begin position="330"/>
        <end position="350"/>
    </location>
</feature>
<name>A0ABP7FPM0_9ACTN</name>
<keyword evidence="5 8" id="KW-1133">Transmembrane helix</keyword>
<keyword evidence="6 8" id="KW-0472">Membrane</keyword>
<feature type="transmembrane region" description="Helical" evidence="8">
    <location>
        <begin position="6"/>
        <end position="33"/>
    </location>
</feature>
<evidence type="ECO:0000256" key="4">
    <source>
        <dbReference type="ARBA" id="ARBA00022692"/>
    </source>
</evidence>
<dbReference type="PANTHER" id="PTHR43141">
    <property type="entry name" value="CYTOCHROME BD2 SUBUNIT II"/>
    <property type="match status" value="1"/>
</dbReference>
<keyword evidence="3" id="KW-1003">Cell membrane</keyword>
<comment type="caution">
    <text evidence="9">The sequence shown here is derived from an EMBL/GenBank/DDBJ whole genome shotgun (WGS) entry which is preliminary data.</text>
</comment>
<feature type="transmembrane region" description="Helical" evidence="8">
    <location>
        <begin position="116"/>
        <end position="141"/>
    </location>
</feature>
<dbReference type="PANTHER" id="PTHR43141:SF4">
    <property type="entry name" value="CYTOCHROME BD2 SUBUNIT II"/>
    <property type="match status" value="1"/>
</dbReference>
<evidence type="ECO:0000256" key="2">
    <source>
        <dbReference type="ARBA" id="ARBA00007543"/>
    </source>
</evidence>
<keyword evidence="4 8" id="KW-0812">Transmembrane</keyword>
<dbReference type="RefSeq" id="WP_345651040.1">
    <property type="nucleotide sequence ID" value="NZ_BAABEP010000040.1"/>
</dbReference>
<evidence type="ECO:0000313" key="9">
    <source>
        <dbReference type="EMBL" id="GAA3745134.1"/>
    </source>
</evidence>
<feature type="compositionally biased region" description="Gly residues" evidence="7">
    <location>
        <begin position="333"/>
        <end position="350"/>
    </location>
</feature>
<evidence type="ECO:0000313" key="10">
    <source>
        <dbReference type="Proteomes" id="UP001499884"/>
    </source>
</evidence>
<dbReference type="Proteomes" id="UP001499884">
    <property type="component" value="Unassembled WGS sequence"/>
</dbReference>
<comment type="subcellular location">
    <subcellularLocation>
        <location evidence="1">Cell membrane</location>
        <topology evidence="1">Multi-pass membrane protein</topology>
    </subcellularLocation>
</comment>
<accession>A0ABP7FPM0</accession>
<reference evidence="10" key="1">
    <citation type="journal article" date="2019" name="Int. J. Syst. Evol. Microbiol.">
        <title>The Global Catalogue of Microorganisms (GCM) 10K type strain sequencing project: providing services to taxonomists for standard genome sequencing and annotation.</title>
        <authorList>
            <consortium name="The Broad Institute Genomics Platform"/>
            <consortium name="The Broad Institute Genome Sequencing Center for Infectious Disease"/>
            <person name="Wu L."/>
            <person name="Ma J."/>
        </authorList>
    </citation>
    <scope>NUCLEOTIDE SEQUENCE [LARGE SCALE GENOMIC DNA]</scope>
    <source>
        <strain evidence="10">JCM 30846</strain>
    </source>
</reference>
<proteinExistence type="inferred from homology"/>
<feature type="transmembrane region" description="Helical" evidence="8">
    <location>
        <begin position="298"/>
        <end position="322"/>
    </location>
</feature>
<keyword evidence="10" id="KW-1185">Reference proteome</keyword>
<feature type="transmembrane region" description="Helical" evidence="8">
    <location>
        <begin position="161"/>
        <end position="181"/>
    </location>
</feature>
<evidence type="ECO:0000256" key="3">
    <source>
        <dbReference type="ARBA" id="ARBA00022475"/>
    </source>
</evidence>
<evidence type="ECO:0000256" key="5">
    <source>
        <dbReference type="ARBA" id="ARBA00022989"/>
    </source>
</evidence>
<feature type="transmembrane region" description="Helical" evidence="8">
    <location>
        <begin position="234"/>
        <end position="253"/>
    </location>
</feature>
<dbReference type="EMBL" id="BAABEP010000040">
    <property type="protein sequence ID" value="GAA3745134.1"/>
    <property type="molecule type" value="Genomic_DNA"/>
</dbReference>
<feature type="transmembrane region" description="Helical" evidence="8">
    <location>
        <begin position="258"/>
        <end position="278"/>
    </location>
</feature>